<proteinExistence type="predicted"/>
<organism evidence="1 2">
    <name type="scientific">Peptacetobacter hominis</name>
    <dbReference type="NCBI Taxonomy" id="2743610"/>
    <lineage>
        <taxon>Bacteria</taxon>
        <taxon>Bacillati</taxon>
        <taxon>Bacillota</taxon>
        <taxon>Clostridia</taxon>
        <taxon>Peptostreptococcales</taxon>
        <taxon>Peptostreptococcaceae</taxon>
        <taxon>Peptacetobacter</taxon>
    </lineage>
</organism>
<keyword evidence="2" id="KW-1185">Reference proteome</keyword>
<dbReference type="EMBL" id="SGJB01000005">
    <property type="protein sequence ID" value="TQQ84935.1"/>
    <property type="molecule type" value="Genomic_DNA"/>
</dbReference>
<evidence type="ECO:0000313" key="1">
    <source>
        <dbReference type="EMBL" id="TQQ84935.1"/>
    </source>
</evidence>
<dbReference type="AlphaFoldDB" id="A0A544QW60"/>
<accession>A0A544QW60</accession>
<dbReference type="RefSeq" id="WP_142535539.1">
    <property type="nucleotide sequence ID" value="NZ_SGJB01000005.1"/>
</dbReference>
<dbReference type="Proteomes" id="UP000317863">
    <property type="component" value="Unassembled WGS sequence"/>
</dbReference>
<protein>
    <submittedName>
        <fullName evidence="1">Uncharacterized protein</fullName>
    </submittedName>
</protein>
<evidence type="ECO:0000313" key="2">
    <source>
        <dbReference type="Proteomes" id="UP000317863"/>
    </source>
</evidence>
<reference evidence="1 2" key="1">
    <citation type="submission" date="2019-02" db="EMBL/GenBank/DDBJ databases">
        <title>Peptostreptococcaceae bacterium ZHW00191 nov., a new bacterium isolated from the human gut.</title>
        <authorList>
            <person name="Zhou H.-W."/>
            <person name="Chen X.-J."/>
        </authorList>
    </citation>
    <scope>NUCLEOTIDE SEQUENCE [LARGE SCALE GENOMIC DNA]</scope>
    <source>
        <strain evidence="1 2">ZHW00191</strain>
    </source>
</reference>
<gene>
    <name evidence="1" type="ORF">EXD82_03570</name>
</gene>
<comment type="caution">
    <text evidence="1">The sequence shown here is derived from an EMBL/GenBank/DDBJ whole genome shotgun (WGS) entry which is preliminary data.</text>
</comment>
<sequence>MKKSRFFVFIVVLAAISIAGTYYFVNNFNKDKFIGVFITTESVSNESGNEKIYARVSDKKDGEFVEKDVTFKNLKGIRFMAPTFADKNGESTTYTISDPEIINSNVDVGDRGTVISGEIYTLTGDNNNLPTYFFNEVYQESNGRIYISRDREFGYEADSRDEEGEMMTFSTIKDDKKTDSYAKMSIYAIFDIKGINIYQMDKNNTVISKSEIDPSNIPESIKKTDGAEYVVVEYDKVDLKGNKVVTRNFFEKDYEGDLFVNLKSKSGKYIFKETSIEIK</sequence>
<dbReference type="OrthoDB" id="2052621at2"/>
<name>A0A544QW60_9FIRM</name>